<dbReference type="AlphaFoldDB" id="A0A381RFA1"/>
<feature type="domain" description="Ribosomal protein L9" evidence="6">
    <location>
        <begin position="1"/>
        <end position="46"/>
    </location>
</feature>
<evidence type="ECO:0000256" key="4">
    <source>
        <dbReference type="ARBA" id="ARBA00022980"/>
    </source>
</evidence>
<dbReference type="HAMAP" id="MF_00503">
    <property type="entry name" value="Ribosomal_bL9"/>
    <property type="match status" value="1"/>
</dbReference>
<dbReference type="GO" id="GO:0019843">
    <property type="term" value="F:rRNA binding"/>
    <property type="evidence" value="ECO:0007669"/>
    <property type="project" value="UniProtKB-KW"/>
</dbReference>
<reference evidence="8" key="1">
    <citation type="submission" date="2018-05" db="EMBL/GenBank/DDBJ databases">
        <authorList>
            <person name="Lanie J.A."/>
            <person name="Ng W.-L."/>
            <person name="Kazmierczak K.M."/>
            <person name="Andrzejewski T.M."/>
            <person name="Davidsen T.M."/>
            <person name="Wayne K.J."/>
            <person name="Tettelin H."/>
            <person name="Glass J.I."/>
            <person name="Rusch D."/>
            <person name="Podicherti R."/>
            <person name="Tsui H.-C.T."/>
            <person name="Winkler M.E."/>
        </authorList>
    </citation>
    <scope>NUCLEOTIDE SEQUENCE</scope>
</reference>
<proteinExistence type="inferred from homology"/>
<dbReference type="InterPro" id="IPR036791">
    <property type="entry name" value="Ribosomal_bL9_C_sf"/>
</dbReference>
<accession>A0A381RFA1</accession>
<keyword evidence="2" id="KW-0699">rRNA-binding</keyword>
<dbReference type="SUPFAM" id="SSF55658">
    <property type="entry name" value="L9 N-domain-like"/>
    <property type="match status" value="1"/>
</dbReference>
<dbReference type="InterPro" id="IPR000244">
    <property type="entry name" value="Ribosomal_bL9"/>
</dbReference>
<dbReference type="GO" id="GO:1990904">
    <property type="term" value="C:ribonucleoprotein complex"/>
    <property type="evidence" value="ECO:0007669"/>
    <property type="project" value="UniProtKB-KW"/>
</dbReference>
<dbReference type="InterPro" id="IPR020594">
    <property type="entry name" value="Ribosomal_bL9_bac/chp"/>
</dbReference>
<dbReference type="GO" id="GO:0005840">
    <property type="term" value="C:ribosome"/>
    <property type="evidence" value="ECO:0007669"/>
    <property type="project" value="UniProtKB-KW"/>
</dbReference>
<dbReference type="InterPro" id="IPR009027">
    <property type="entry name" value="Ribosomal_bL9/RNase_H1_N"/>
</dbReference>
<evidence type="ECO:0000256" key="5">
    <source>
        <dbReference type="ARBA" id="ARBA00023274"/>
    </source>
</evidence>
<evidence type="ECO:0000259" key="6">
    <source>
        <dbReference type="Pfam" id="PF01281"/>
    </source>
</evidence>
<feature type="domain" description="Large ribosomal subunit protein bL9 C-terminal" evidence="7">
    <location>
        <begin position="64"/>
        <end position="146"/>
    </location>
</feature>
<keyword evidence="5" id="KW-0687">Ribonucleoprotein</keyword>
<name>A0A381RFA1_9ZZZZ</name>
<evidence type="ECO:0000256" key="1">
    <source>
        <dbReference type="ARBA" id="ARBA00010605"/>
    </source>
</evidence>
<dbReference type="NCBIfam" id="TIGR00158">
    <property type="entry name" value="L9"/>
    <property type="match status" value="1"/>
</dbReference>
<dbReference type="Gene3D" id="3.10.430.100">
    <property type="entry name" value="Ribosomal protein L9, C-terminal domain"/>
    <property type="match status" value="1"/>
</dbReference>
<evidence type="ECO:0000313" key="8">
    <source>
        <dbReference type="EMBL" id="SUZ90475.1"/>
    </source>
</evidence>
<dbReference type="EMBL" id="UINC01001897">
    <property type="protein sequence ID" value="SUZ90475.1"/>
    <property type="molecule type" value="Genomic_DNA"/>
</dbReference>
<dbReference type="GO" id="GO:0006412">
    <property type="term" value="P:translation"/>
    <property type="evidence" value="ECO:0007669"/>
    <property type="project" value="InterPro"/>
</dbReference>
<dbReference type="InterPro" id="IPR020069">
    <property type="entry name" value="Ribosomal_bL9_C"/>
</dbReference>
<dbReference type="PANTHER" id="PTHR21368">
    <property type="entry name" value="50S RIBOSOMAL PROTEIN L9"/>
    <property type="match status" value="1"/>
</dbReference>
<evidence type="ECO:0000256" key="2">
    <source>
        <dbReference type="ARBA" id="ARBA00022730"/>
    </source>
</evidence>
<dbReference type="GO" id="GO:0003735">
    <property type="term" value="F:structural constituent of ribosome"/>
    <property type="evidence" value="ECO:0007669"/>
    <property type="project" value="InterPro"/>
</dbReference>
<comment type="similarity">
    <text evidence="1">Belongs to the bacterial ribosomal protein bL9 family.</text>
</comment>
<dbReference type="SUPFAM" id="SSF55653">
    <property type="entry name" value="Ribosomal protein L9 C-domain"/>
    <property type="match status" value="1"/>
</dbReference>
<gene>
    <name evidence="8" type="ORF">METZ01_LOCUS43329</name>
</gene>
<evidence type="ECO:0008006" key="9">
    <source>
        <dbReference type="Google" id="ProtNLM"/>
    </source>
</evidence>
<keyword evidence="3" id="KW-0694">RNA-binding</keyword>
<dbReference type="Pfam" id="PF01281">
    <property type="entry name" value="Ribosomal_L9_N"/>
    <property type="match status" value="1"/>
</dbReference>
<protein>
    <recommendedName>
        <fullName evidence="9">Ribosomal protein L9 domain-containing protein</fullName>
    </recommendedName>
</protein>
<organism evidence="8">
    <name type="scientific">marine metagenome</name>
    <dbReference type="NCBI Taxonomy" id="408172"/>
    <lineage>
        <taxon>unclassified sequences</taxon>
        <taxon>metagenomes</taxon>
        <taxon>ecological metagenomes</taxon>
    </lineage>
</organism>
<dbReference type="InterPro" id="IPR020070">
    <property type="entry name" value="Ribosomal_bL9_N"/>
</dbReference>
<dbReference type="InterPro" id="IPR036935">
    <property type="entry name" value="Ribosomal_bL9_N_sf"/>
</dbReference>
<evidence type="ECO:0000259" key="7">
    <source>
        <dbReference type="Pfam" id="PF03948"/>
    </source>
</evidence>
<dbReference type="Gene3D" id="3.40.5.10">
    <property type="entry name" value="Ribosomal protein L9, N-terminal domain"/>
    <property type="match status" value="1"/>
</dbReference>
<dbReference type="Pfam" id="PF03948">
    <property type="entry name" value="Ribosomal_L9_C"/>
    <property type="match status" value="1"/>
</dbReference>
<evidence type="ECO:0000256" key="3">
    <source>
        <dbReference type="ARBA" id="ARBA00022884"/>
    </source>
</evidence>
<keyword evidence="4" id="KW-0689">Ribosomal protein</keyword>
<sequence length="150" mass="16729">MELILKNDVPNLGFKDDIVSVRNGYGRNFLIPQGLAVLATSSSKKVLAENIKQREFKEKKLIDEARKIAKKLDKLEIKIAAKSGKGGKLFGSITNVNLNNELTTAGFEFDKKIIKVQGGSIKRLGNYSAIIRLHRDIINEISFEVVKSQE</sequence>